<dbReference type="InterPro" id="IPR038763">
    <property type="entry name" value="DHH_sf"/>
</dbReference>
<feature type="domain" description="DDH" evidence="1">
    <location>
        <begin position="18"/>
        <end position="157"/>
    </location>
</feature>
<dbReference type="eggNOG" id="COG0618">
    <property type="taxonomic scope" value="Bacteria"/>
</dbReference>
<dbReference type="Proteomes" id="UP000011724">
    <property type="component" value="Chromosome"/>
</dbReference>
<proteinExistence type="predicted"/>
<dbReference type="OrthoDB" id="9803668at2"/>
<dbReference type="Pfam" id="PF01368">
    <property type="entry name" value="DHH"/>
    <property type="match status" value="1"/>
</dbReference>
<sequence length="322" mass="35667">MESQIQMISDQIRNEDDFLVVSHYNPDGDAIGSTCAMGHILQYLGKKFTLYNISGVPHRYDFVGKPAPITSTLPATLPKWTIVLDCGALDRIGEDLLARLDETTIIDIDHHLGNGDYGRFNWVDVRQPAVGSMMAVLATHLGVPIIDGLAECIYLAIATDTGFFTYGSTTPESLELAAQMLRHGLDMPRMNKMITKQWTEARMRLWTEVMASVELYADKQIAIGVITQEMFERTGTTSEDTESIINFISRLKTVRVSVILREEAHESYKFSLRSYGNDNVQQMAVRFGGGGHKNASGGTLEASLKNAIEMLVDVISGSLDRP</sequence>
<dbReference type="RefSeq" id="WP_015414059.1">
    <property type="nucleotide sequence ID" value="NC_020409.1"/>
</dbReference>
<dbReference type="InterPro" id="IPR003156">
    <property type="entry name" value="DHHA1_dom"/>
</dbReference>
<protein>
    <submittedName>
        <fullName evidence="3">Phosphoesterase RecJ domain protein</fullName>
    </submittedName>
</protein>
<dbReference type="KEGG" id="dpi:BN4_10768"/>
<accession>M1WLK1</accession>
<dbReference type="STRING" id="1322246.BN4_10768"/>
<keyword evidence="4" id="KW-1185">Reference proteome</keyword>
<name>M1WLK1_PSEP2</name>
<dbReference type="PANTHER" id="PTHR47618">
    <property type="entry name" value="BIFUNCTIONAL OLIGORIBONUCLEASE AND PAP PHOSPHATASE NRNA"/>
    <property type="match status" value="1"/>
</dbReference>
<reference evidence="3 4" key="1">
    <citation type="journal article" date="2013" name="PLoS ONE">
        <title>The first genomic and proteomic characterization of a deep-sea sulfate reducer: insights into the piezophilic lifestyle of Desulfovibrio piezophilus.</title>
        <authorList>
            <person name="Pradel N."/>
            <person name="Ji B."/>
            <person name="Gimenez G."/>
            <person name="Talla E."/>
            <person name="Lenoble P."/>
            <person name="Garel M."/>
            <person name="Tamburini C."/>
            <person name="Fourquet P."/>
            <person name="Lebrun R."/>
            <person name="Bertin P."/>
            <person name="Denis Y."/>
            <person name="Pophillat M."/>
            <person name="Barbe V."/>
            <person name="Ollivier B."/>
            <person name="Dolla A."/>
        </authorList>
    </citation>
    <scope>NUCLEOTIDE SEQUENCE [LARGE SCALE GENOMIC DNA]</scope>
    <source>
        <strain evidence="4">DSM 10523 / SB164P1</strain>
    </source>
</reference>
<dbReference type="PANTHER" id="PTHR47618:SF1">
    <property type="entry name" value="BIFUNCTIONAL OLIGORIBONUCLEASE AND PAP PHOSPHATASE NRNA"/>
    <property type="match status" value="1"/>
</dbReference>
<dbReference type="AlphaFoldDB" id="M1WLK1"/>
<dbReference type="InterPro" id="IPR051319">
    <property type="entry name" value="Oligoribo/pAp-PDE_c-di-AMP_PDE"/>
</dbReference>
<evidence type="ECO:0000313" key="4">
    <source>
        <dbReference type="Proteomes" id="UP000011724"/>
    </source>
</evidence>
<gene>
    <name evidence="3" type="ordered locus">BN4_10768</name>
</gene>
<dbReference type="InterPro" id="IPR001667">
    <property type="entry name" value="DDH_dom"/>
</dbReference>
<evidence type="ECO:0000259" key="1">
    <source>
        <dbReference type="Pfam" id="PF01368"/>
    </source>
</evidence>
<dbReference type="Gene3D" id="3.10.310.30">
    <property type="match status" value="1"/>
</dbReference>
<evidence type="ECO:0000313" key="3">
    <source>
        <dbReference type="EMBL" id="CCH48005.1"/>
    </source>
</evidence>
<dbReference type="Pfam" id="PF02272">
    <property type="entry name" value="DHHA1"/>
    <property type="match status" value="1"/>
</dbReference>
<organism evidence="3 4">
    <name type="scientific">Pseudodesulfovibrio piezophilus (strain DSM 21447 / JCM 15486 / C1TLV30)</name>
    <name type="common">Desulfovibrio piezophilus</name>
    <dbReference type="NCBI Taxonomy" id="1322246"/>
    <lineage>
        <taxon>Bacteria</taxon>
        <taxon>Pseudomonadati</taxon>
        <taxon>Thermodesulfobacteriota</taxon>
        <taxon>Desulfovibrionia</taxon>
        <taxon>Desulfovibrionales</taxon>
        <taxon>Desulfovibrionaceae</taxon>
    </lineage>
</organism>
<dbReference type="EMBL" id="FO203427">
    <property type="protein sequence ID" value="CCH48005.1"/>
    <property type="molecule type" value="Genomic_DNA"/>
</dbReference>
<feature type="domain" description="DHHA1" evidence="2">
    <location>
        <begin position="225"/>
        <end position="314"/>
    </location>
</feature>
<dbReference type="BioCyc" id="DPIE1322246:BN4_RS03940-MONOMER"/>
<dbReference type="GO" id="GO:0003676">
    <property type="term" value="F:nucleic acid binding"/>
    <property type="evidence" value="ECO:0007669"/>
    <property type="project" value="InterPro"/>
</dbReference>
<dbReference type="HOGENOM" id="CLU_039720_0_0_7"/>
<evidence type="ECO:0000259" key="2">
    <source>
        <dbReference type="Pfam" id="PF02272"/>
    </source>
</evidence>
<dbReference type="PATRIC" id="fig|879567.3.peg.792"/>
<dbReference type="Gene3D" id="3.90.1640.10">
    <property type="entry name" value="inorganic pyrophosphatase (n-terminal core)"/>
    <property type="match status" value="1"/>
</dbReference>
<dbReference type="SUPFAM" id="SSF64182">
    <property type="entry name" value="DHH phosphoesterases"/>
    <property type="match status" value="1"/>
</dbReference>
<reference evidence="4" key="2">
    <citation type="journal article" date="2013" name="Stand. Genomic Sci.">
        <title>Complete genome sequence of Desulfocapsa sulfexigens, a marine deltaproteobacterium specialized in disproportionating inorganic sulfur compounds.</title>
        <authorList>
            <person name="Finster K.W."/>
            <person name="Kjeldsen K.U."/>
            <person name="Kube M."/>
            <person name="Reinhardt R."/>
            <person name="Mussmann M."/>
            <person name="Amann R."/>
            <person name="Schreiber L."/>
        </authorList>
    </citation>
    <scope>NUCLEOTIDE SEQUENCE [LARGE SCALE GENOMIC DNA]</scope>
    <source>
        <strain evidence="4">DSM 10523 / SB164P1</strain>
    </source>
</reference>